<evidence type="ECO:0000313" key="2">
    <source>
        <dbReference type="Proteomes" id="UP000583929"/>
    </source>
</evidence>
<reference evidence="1 2" key="1">
    <citation type="journal article" date="2020" name="bioRxiv">
        <title>Sequence and annotation of 42 cannabis genomes reveals extensive copy number variation in cannabinoid synthesis and pathogen resistance genes.</title>
        <authorList>
            <person name="Mckernan K.J."/>
            <person name="Helbert Y."/>
            <person name="Kane L.T."/>
            <person name="Ebling H."/>
            <person name="Zhang L."/>
            <person name="Liu B."/>
            <person name="Eaton Z."/>
            <person name="Mclaughlin S."/>
            <person name="Kingan S."/>
            <person name="Baybayan P."/>
            <person name="Concepcion G."/>
            <person name="Jordan M."/>
            <person name="Riva A."/>
            <person name="Barbazuk W."/>
            <person name="Harkins T."/>
        </authorList>
    </citation>
    <scope>NUCLEOTIDE SEQUENCE [LARGE SCALE GENOMIC DNA]</scope>
    <source>
        <strain evidence="2">cv. Jamaican Lion 4</strain>
        <tissue evidence="1">Leaf</tissue>
    </source>
</reference>
<gene>
    <name evidence="1" type="ORF">G4B88_004662</name>
</gene>
<proteinExistence type="predicted"/>
<keyword evidence="2" id="KW-1185">Reference proteome</keyword>
<comment type="caution">
    <text evidence="1">The sequence shown here is derived from an EMBL/GenBank/DDBJ whole genome shotgun (WGS) entry which is preliminary data.</text>
</comment>
<organism evidence="1 2">
    <name type="scientific">Cannabis sativa</name>
    <name type="common">Hemp</name>
    <name type="synonym">Marijuana</name>
    <dbReference type="NCBI Taxonomy" id="3483"/>
    <lineage>
        <taxon>Eukaryota</taxon>
        <taxon>Viridiplantae</taxon>
        <taxon>Streptophyta</taxon>
        <taxon>Embryophyta</taxon>
        <taxon>Tracheophyta</taxon>
        <taxon>Spermatophyta</taxon>
        <taxon>Magnoliopsida</taxon>
        <taxon>eudicotyledons</taxon>
        <taxon>Gunneridae</taxon>
        <taxon>Pentapetalae</taxon>
        <taxon>rosids</taxon>
        <taxon>fabids</taxon>
        <taxon>Rosales</taxon>
        <taxon>Cannabaceae</taxon>
        <taxon>Cannabis</taxon>
    </lineage>
</organism>
<dbReference type="EMBL" id="JAATIQ010000165">
    <property type="protein sequence ID" value="KAF4374911.1"/>
    <property type="molecule type" value="Genomic_DNA"/>
</dbReference>
<evidence type="ECO:0000313" key="1">
    <source>
        <dbReference type="EMBL" id="KAF4374911.1"/>
    </source>
</evidence>
<name>A0A7J6FVZ6_CANSA</name>
<protein>
    <submittedName>
        <fullName evidence="1">Uncharacterized protein</fullName>
    </submittedName>
</protein>
<dbReference type="Proteomes" id="UP000583929">
    <property type="component" value="Unassembled WGS sequence"/>
</dbReference>
<sequence>MNKKSKQEKLMDLKLQLSLQASTKPSSWKAPKTNFHKPLNHLNLIHGFYVILNKILKSLIVVTFINQVYQIDFIPSTTNYLKQHYSIAVHINLDPLPNSSLNPFVASVSSLYVNRRKLITTEFPLLLMSLLLQLSREEDKTTALISKEPPKSMNISKKKAQLAHNQIEANQFSEDLSYSSSYFHYHHRVVENLDKHRIIKVQNNIIHTCIRRCNYSELMIEFRSGGAETFSLPSSISITFFIVGLSEGSS</sequence>
<dbReference type="AlphaFoldDB" id="A0A7J6FVZ6"/>
<accession>A0A7J6FVZ6</accession>